<dbReference type="Proteomes" id="UP001154114">
    <property type="component" value="Chromosome 5"/>
</dbReference>
<evidence type="ECO:0000313" key="6">
    <source>
        <dbReference type="Proteomes" id="UP001154114"/>
    </source>
</evidence>
<dbReference type="AlphaFoldDB" id="A0A9P0BUT0"/>
<sequence>MTSSPKYKNLMCRPKQSPIELKEKLRKNYKNKIQNCRGFLMDKLRGPIIEEDLHQTIIDIYKSMFNYSNGIDVNDEEYEIMEELRKELIQEEMEWCIREYEKFQQENLDWSSIEEDNDVICPVCQKTNVQLDDGHLKCNICSSAVKTNKSLPEIKRSIFGSVDSHSAVCNTDAQFGLVSESNESHVYLICDSCSEMKLII</sequence>
<dbReference type="InterPro" id="IPR028156">
    <property type="entry name" value="RIP"/>
</dbReference>
<dbReference type="OrthoDB" id="435311at2759"/>
<keyword evidence="1" id="KW-0479">Metal-binding</keyword>
<dbReference type="PANTHER" id="PTHR31742">
    <property type="entry name" value="RPA-INTERACTING PROTEIN RPAIN"/>
    <property type="match status" value="1"/>
</dbReference>
<proteinExistence type="predicted"/>
<protein>
    <recommendedName>
        <fullName evidence="4">RPA-interacting protein C-terminal domain-containing protein</fullName>
    </recommendedName>
</protein>
<keyword evidence="2" id="KW-0863">Zinc-finger</keyword>
<dbReference type="PANTHER" id="PTHR31742:SF1">
    <property type="entry name" value="RPA-INTERACTING PROTEIN"/>
    <property type="match status" value="1"/>
</dbReference>
<evidence type="ECO:0000259" key="4">
    <source>
        <dbReference type="Pfam" id="PF14768"/>
    </source>
</evidence>
<dbReference type="EMBL" id="LR824008">
    <property type="protein sequence ID" value="CAH0604632.1"/>
    <property type="molecule type" value="Genomic_DNA"/>
</dbReference>
<dbReference type="Pfam" id="PF14768">
    <property type="entry name" value="RPA_interact_C"/>
    <property type="match status" value="1"/>
</dbReference>
<keyword evidence="3" id="KW-0862">Zinc</keyword>
<name>A0A9P0BUT0_CHRIL</name>
<evidence type="ECO:0000313" key="5">
    <source>
        <dbReference type="EMBL" id="CAH0604632.1"/>
    </source>
</evidence>
<organism evidence="5 6">
    <name type="scientific">Chrysodeixis includens</name>
    <name type="common">Soybean looper</name>
    <name type="synonym">Pseudoplusia includens</name>
    <dbReference type="NCBI Taxonomy" id="689277"/>
    <lineage>
        <taxon>Eukaryota</taxon>
        <taxon>Metazoa</taxon>
        <taxon>Ecdysozoa</taxon>
        <taxon>Arthropoda</taxon>
        <taxon>Hexapoda</taxon>
        <taxon>Insecta</taxon>
        <taxon>Pterygota</taxon>
        <taxon>Neoptera</taxon>
        <taxon>Endopterygota</taxon>
        <taxon>Lepidoptera</taxon>
        <taxon>Glossata</taxon>
        <taxon>Ditrysia</taxon>
        <taxon>Noctuoidea</taxon>
        <taxon>Noctuidae</taxon>
        <taxon>Plusiinae</taxon>
        <taxon>Chrysodeixis</taxon>
    </lineage>
</organism>
<gene>
    <name evidence="5" type="ORF">CINC_LOCUS11031</name>
</gene>
<reference evidence="5" key="1">
    <citation type="submission" date="2021-12" db="EMBL/GenBank/DDBJ databases">
        <authorList>
            <person name="King R."/>
        </authorList>
    </citation>
    <scope>NUCLEOTIDE SEQUENCE</scope>
</reference>
<dbReference type="InterPro" id="IPR028159">
    <property type="entry name" value="RPA_interact_C_dom"/>
</dbReference>
<dbReference type="GO" id="GO:0006606">
    <property type="term" value="P:protein import into nucleus"/>
    <property type="evidence" value="ECO:0007669"/>
    <property type="project" value="TreeGrafter"/>
</dbReference>
<evidence type="ECO:0000256" key="2">
    <source>
        <dbReference type="ARBA" id="ARBA00022771"/>
    </source>
</evidence>
<dbReference type="GO" id="GO:0008270">
    <property type="term" value="F:zinc ion binding"/>
    <property type="evidence" value="ECO:0007669"/>
    <property type="project" value="UniProtKB-KW"/>
</dbReference>
<dbReference type="GO" id="GO:0005634">
    <property type="term" value="C:nucleus"/>
    <property type="evidence" value="ECO:0007669"/>
    <property type="project" value="TreeGrafter"/>
</dbReference>
<accession>A0A9P0BUT0</accession>
<keyword evidence="6" id="KW-1185">Reference proteome</keyword>
<evidence type="ECO:0000256" key="1">
    <source>
        <dbReference type="ARBA" id="ARBA00022723"/>
    </source>
</evidence>
<feature type="domain" description="RPA-interacting protein C-terminal" evidence="4">
    <location>
        <begin position="120"/>
        <end position="197"/>
    </location>
</feature>
<evidence type="ECO:0000256" key="3">
    <source>
        <dbReference type="ARBA" id="ARBA00022833"/>
    </source>
</evidence>